<reference evidence="1 2" key="1">
    <citation type="submission" date="2019-01" db="EMBL/GenBank/DDBJ databases">
        <title>Sequencing of cultivated peanut Arachis hypogaea provides insights into genome evolution and oil improvement.</title>
        <authorList>
            <person name="Chen X."/>
        </authorList>
    </citation>
    <scope>NUCLEOTIDE SEQUENCE [LARGE SCALE GENOMIC DNA]</scope>
    <source>
        <strain evidence="2">cv. Fuhuasheng</strain>
        <tissue evidence="1">Leaves</tissue>
    </source>
</reference>
<protein>
    <recommendedName>
        <fullName evidence="3">Protein FAR1-RELATED SEQUENCE</fullName>
    </recommendedName>
</protein>
<gene>
    <name evidence="1" type="ORF">Ahy_A04g019363</name>
</gene>
<evidence type="ECO:0000313" key="2">
    <source>
        <dbReference type="Proteomes" id="UP000289738"/>
    </source>
</evidence>
<evidence type="ECO:0008006" key="3">
    <source>
        <dbReference type="Google" id="ProtNLM"/>
    </source>
</evidence>
<dbReference type="EMBL" id="SDMP01000004">
    <property type="protein sequence ID" value="RYR62042.1"/>
    <property type="molecule type" value="Genomic_DNA"/>
</dbReference>
<dbReference type="PANTHER" id="PTHR47718">
    <property type="entry name" value="OS01G0519700 PROTEIN"/>
    <property type="match status" value="1"/>
</dbReference>
<organism evidence="1 2">
    <name type="scientific">Arachis hypogaea</name>
    <name type="common">Peanut</name>
    <dbReference type="NCBI Taxonomy" id="3818"/>
    <lineage>
        <taxon>Eukaryota</taxon>
        <taxon>Viridiplantae</taxon>
        <taxon>Streptophyta</taxon>
        <taxon>Embryophyta</taxon>
        <taxon>Tracheophyta</taxon>
        <taxon>Spermatophyta</taxon>
        <taxon>Magnoliopsida</taxon>
        <taxon>eudicotyledons</taxon>
        <taxon>Gunneridae</taxon>
        <taxon>Pentapetalae</taxon>
        <taxon>rosids</taxon>
        <taxon>fabids</taxon>
        <taxon>Fabales</taxon>
        <taxon>Fabaceae</taxon>
        <taxon>Papilionoideae</taxon>
        <taxon>50 kb inversion clade</taxon>
        <taxon>dalbergioids sensu lato</taxon>
        <taxon>Dalbergieae</taxon>
        <taxon>Pterocarpus clade</taxon>
        <taxon>Arachis</taxon>
    </lineage>
</organism>
<proteinExistence type="predicted"/>
<sequence length="107" mass="12703">MKEKKQNFFFELNLEGDHSIKHALWADARSTASWEYFGGVVSFDTTYNINRYSVDPNSVFTCIRQKLERFSHKVQPQKQQVDLGSVHSAELYKNRHIWIPVYLDHHF</sequence>
<dbReference type="AlphaFoldDB" id="A0A445DFZ5"/>
<accession>A0A445DFZ5</accession>
<keyword evidence="2" id="KW-1185">Reference proteome</keyword>
<name>A0A445DFZ5_ARAHY</name>
<evidence type="ECO:0000313" key="1">
    <source>
        <dbReference type="EMBL" id="RYR62042.1"/>
    </source>
</evidence>
<dbReference type="Proteomes" id="UP000289738">
    <property type="component" value="Chromosome A04"/>
</dbReference>
<comment type="caution">
    <text evidence="1">The sequence shown here is derived from an EMBL/GenBank/DDBJ whole genome shotgun (WGS) entry which is preliminary data.</text>
</comment>